<reference evidence="1 2" key="1">
    <citation type="submission" date="2010-02" db="EMBL/GenBank/DDBJ databases">
        <authorList>
            <person name="Weinstock G."/>
            <person name="Sodergren E."/>
            <person name="Clifton S."/>
            <person name="Fulton L."/>
            <person name="Fulton B."/>
            <person name="Courtney L."/>
            <person name="Fronick C."/>
            <person name="Harrison M."/>
            <person name="Strong C."/>
            <person name="Farmer C."/>
            <person name="Delahaunty K."/>
            <person name="Markovic C."/>
            <person name="Hall O."/>
            <person name="Minx P."/>
            <person name="Tomlinson C."/>
            <person name="Mitreva M."/>
            <person name="Nelson J."/>
            <person name="Hou S."/>
            <person name="Wollam A."/>
            <person name="Pepin K.H."/>
            <person name="Johnson M."/>
            <person name="Bhonagiri V."/>
            <person name="Zhang X."/>
            <person name="Suruliraj S."/>
            <person name="Warren W."/>
            <person name="Chinwalla A."/>
            <person name="Mardis E.R."/>
            <person name="Wilson R.K."/>
        </authorList>
    </citation>
    <scope>NUCLEOTIDE SEQUENCE [LARGE SCALE GENOMIC DNA]</scope>
    <source>
        <strain evidence="1 2">ATCC 29315</strain>
    </source>
</reference>
<accession>D4DN12</accession>
<proteinExistence type="predicted"/>
<dbReference type="Proteomes" id="UP000005536">
    <property type="component" value="Unassembled WGS sequence"/>
</dbReference>
<evidence type="ECO:0000313" key="1">
    <source>
        <dbReference type="EMBL" id="EFE50731.1"/>
    </source>
</evidence>
<organism evidence="1 2">
    <name type="scientific">Neisseria elongata subsp. glycolytica ATCC 29315</name>
    <dbReference type="NCBI Taxonomy" id="546263"/>
    <lineage>
        <taxon>Bacteria</taxon>
        <taxon>Pseudomonadati</taxon>
        <taxon>Pseudomonadota</taxon>
        <taxon>Betaproteobacteria</taxon>
        <taxon>Neisseriales</taxon>
        <taxon>Neisseriaceae</taxon>
        <taxon>Neisseria</taxon>
    </lineage>
</organism>
<name>D4DN12_NEIEG</name>
<sequence>MRILSWVIIGEKVKVSRNRKLADFNTRPSEMLPHGFQTASKRHVPLSL</sequence>
<dbReference type="AlphaFoldDB" id="D4DN12"/>
<gene>
    <name evidence="1" type="ORF">NEIELOOT_00437</name>
</gene>
<evidence type="ECO:0000313" key="2">
    <source>
        <dbReference type="Proteomes" id="UP000005536"/>
    </source>
</evidence>
<dbReference type="EMBL" id="ADBF01000012">
    <property type="protein sequence ID" value="EFE50731.1"/>
    <property type="molecule type" value="Genomic_DNA"/>
</dbReference>
<protein>
    <submittedName>
        <fullName evidence="1">Uncharacterized protein</fullName>
    </submittedName>
</protein>
<comment type="caution">
    <text evidence="1">The sequence shown here is derived from an EMBL/GenBank/DDBJ whole genome shotgun (WGS) entry which is preliminary data.</text>
</comment>